<dbReference type="SUPFAM" id="SSF53901">
    <property type="entry name" value="Thiolase-like"/>
    <property type="match status" value="1"/>
</dbReference>
<sequence>MSWVKMLTFNVENLAIYPSIFRHERAGEFYLPSDISEFVSNKGDRFRDDFSRICTYLANKLIAEDRNVGNESVIVGTEYGNLDAMLRFQRQIRNNDKTVSAQQFPYATTSSASTFINIDKKVTGGNCTLNAGSKTPVMVFIQALLNLYNRSAGISHLFFGDVYCAEALDDIRKKTSNQKSISSGVMCVGLSSGKQFTADFFFGSTVEEVKRQLDNLSPETKIFIFNTLNKNEALINTIKDYNIIEYQEYNGAFLFHEFMNAIQCSQKEEAFVFITIDNMNASGVRVIHNDE</sequence>
<keyword evidence="2" id="KW-1185">Reference proteome</keyword>
<name>A0ABX0GDS0_9GAMM</name>
<protein>
    <recommendedName>
        <fullName evidence="3">Beta-ketoacyl synthase N-terminal domain-containing protein</fullName>
    </recommendedName>
</protein>
<proteinExistence type="predicted"/>
<organism evidence="1 2">
    <name type="scientific">Photorhabdus tasmaniensis</name>
    <dbReference type="NCBI Taxonomy" id="1004159"/>
    <lineage>
        <taxon>Bacteria</taxon>
        <taxon>Pseudomonadati</taxon>
        <taxon>Pseudomonadota</taxon>
        <taxon>Gammaproteobacteria</taxon>
        <taxon>Enterobacterales</taxon>
        <taxon>Morganellaceae</taxon>
        <taxon>Photorhabdus</taxon>
    </lineage>
</organism>
<comment type="caution">
    <text evidence="1">The sequence shown here is derived from an EMBL/GenBank/DDBJ whole genome shotgun (WGS) entry which is preliminary data.</text>
</comment>
<evidence type="ECO:0000313" key="2">
    <source>
        <dbReference type="Proteomes" id="UP000697802"/>
    </source>
</evidence>
<evidence type="ECO:0008006" key="3">
    <source>
        <dbReference type="Google" id="ProtNLM"/>
    </source>
</evidence>
<evidence type="ECO:0000313" key="1">
    <source>
        <dbReference type="EMBL" id="NHB87235.1"/>
    </source>
</evidence>
<gene>
    <name evidence="1" type="ORF">C5471_05725</name>
</gene>
<dbReference type="EMBL" id="PUJU01000009">
    <property type="protein sequence ID" value="NHB87235.1"/>
    <property type="molecule type" value="Genomic_DNA"/>
</dbReference>
<dbReference type="Proteomes" id="UP000697802">
    <property type="component" value="Unassembled WGS sequence"/>
</dbReference>
<reference evidence="1 2" key="1">
    <citation type="submission" date="2018-02" db="EMBL/GenBank/DDBJ databases">
        <authorList>
            <person name="Machado R.A."/>
        </authorList>
    </citation>
    <scope>NUCLEOTIDE SEQUENCE [LARGE SCALE GENOMIC DNA]</scope>
    <source>
        <strain evidence="1 2">T327</strain>
    </source>
</reference>
<accession>A0ABX0GDS0</accession>
<dbReference type="InterPro" id="IPR016039">
    <property type="entry name" value="Thiolase-like"/>
</dbReference>